<organism evidence="1 2">
    <name type="scientific">Alishewanella maricola</name>
    <dbReference type="NCBI Taxonomy" id="2795740"/>
    <lineage>
        <taxon>Bacteria</taxon>
        <taxon>Pseudomonadati</taxon>
        <taxon>Pseudomonadota</taxon>
        <taxon>Gammaproteobacteria</taxon>
        <taxon>Alteromonadales</taxon>
        <taxon>Alteromonadaceae</taxon>
        <taxon>Alishewanella</taxon>
    </lineage>
</organism>
<keyword evidence="2" id="KW-1185">Reference proteome</keyword>
<accession>A0ABS8C7H5</accession>
<dbReference type="EMBL" id="JAEINI020000019">
    <property type="protein sequence ID" value="MCB5228293.1"/>
    <property type="molecule type" value="Genomic_DNA"/>
</dbReference>
<dbReference type="RefSeq" id="WP_226752348.1">
    <property type="nucleotide sequence ID" value="NZ_JAEINI020000019.1"/>
</dbReference>
<dbReference type="Proteomes" id="UP000633814">
    <property type="component" value="Unassembled WGS sequence"/>
</dbReference>
<evidence type="ECO:0008006" key="3">
    <source>
        <dbReference type="Google" id="ProtNLM"/>
    </source>
</evidence>
<reference evidence="1 2" key="1">
    <citation type="submission" date="2021-10" db="EMBL/GenBank/DDBJ databases">
        <title>Alishewanella koreense sp. nov. isolated from seawater of southwestern coast in South Korea and the proposal for the reclassification of Rheinheimera perlucida and Rheinheimera tuosuensis as Arsukibacterium perlucida and Arsukibacterium tuosuensis.</title>
        <authorList>
            <person name="Kim K.H."/>
            <person name="Ruan W."/>
            <person name="Kim K.R."/>
            <person name="Baek J.H."/>
            <person name="Jeon C.O."/>
        </authorList>
    </citation>
    <scope>NUCLEOTIDE SEQUENCE [LARGE SCALE GENOMIC DNA]</scope>
    <source>
        <strain evidence="1 2">16-MA</strain>
    </source>
</reference>
<sequence length="108" mass="12410">MEFDQRVAGVASNLKVKRFLGLKNRFYSGQHCRIVIDDEQIFIGKAKYSSQLVVPLETIINATFSIRSVGFCSLTLAIVIDKNEYELKIIFFENQESALRKIFEEDLT</sequence>
<name>A0ABS8C7H5_9ALTE</name>
<evidence type="ECO:0000313" key="1">
    <source>
        <dbReference type="EMBL" id="MCB5228293.1"/>
    </source>
</evidence>
<protein>
    <recommendedName>
        <fullName evidence="3">PilZ domain-containing protein</fullName>
    </recommendedName>
</protein>
<proteinExistence type="predicted"/>
<evidence type="ECO:0000313" key="2">
    <source>
        <dbReference type="Proteomes" id="UP000633814"/>
    </source>
</evidence>
<comment type="caution">
    <text evidence="1">The sequence shown here is derived from an EMBL/GenBank/DDBJ whole genome shotgun (WGS) entry which is preliminary data.</text>
</comment>
<gene>
    <name evidence="1" type="ORF">JAO78_015920</name>
</gene>